<protein>
    <submittedName>
        <fullName evidence="1">Sterol desaturase family protein</fullName>
    </submittedName>
</protein>
<organism evidence="1">
    <name type="scientific">Roseomonas mucosa</name>
    <dbReference type="NCBI Taxonomy" id="207340"/>
    <lineage>
        <taxon>Bacteria</taxon>
        <taxon>Pseudomonadati</taxon>
        <taxon>Pseudomonadota</taxon>
        <taxon>Alphaproteobacteria</taxon>
        <taxon>Acetobacterales</taxon>
        <taxon>Roseomonadaceae</taxon>
        <taxon>Roseomonas</taxon>
    </lineage>
</organism>
<gene>
    <name evidence="1" type="ORF">RADP37_03421</name>
</gene>
<proteinExistence type="predicted"/>
<accession>A0A4Y1N2D4</accession>
<dbReference type="RefSeq" id="WP_314215588.1">
    <property type="nucleotide sequence ID" value="NZ_CP025189.1"/>
</dbReference>
<name>A0A4Y1N2D4_9PROT</name>
<sequence length="50" mass="5334">MGLGPEEQGRYDSVPKLLAAPFLGLWRMFGARRRPAPGMAPMAGSMEGGD</sequence>
<evidence type="ECO:0000313" key="1">
    <source>
        <dbReference type="EMBL" id="AWV24220.1"/>
    </source>
</evidence>
<reference evidence="1" key="1">
    <citation type="submission" date="2017-12" db="EMBL/GenBank/DDBJ databases">
        <authorList>
            <person name="Martens C."/>
            <person name="Dahlstrom E."/>
            <person name="Barbian K."/>
            <person name="Sykora L."/>
            <person name="Ricklefs S."/>
            <person name="Bruno D."/>
            <person name="Anzick I."/>
            <person name="Myles I."/>
            <person name="Datta S.K."/>
        </authorList>
    </citation>
    <scope>NUCLEOTIDE SEQUENCE</scope>
    <source>
        <strain evidence="1">AD2</strain>
    </source>
</reference>
<dbReference type="AlphaFoldDB" id="A0A4Y1N2D4"/>
<dbReference type="EMBL" id="CP025189">
    <property type="protein sequence ID" value="AWV24220.1"/>
    <property type="molecule type" value="Genomic_DNA"/>
</dbReference>